<accession>A0A2H4VQP1</accession>
<dbReference type="Proteomes" id="UP000232631">
    <property type="component" value="Chromosome"/>
</dbReference>
<organism evidence="2 3">
    <name type="scientific">Methanobacterium subterraneum</name>
    <dbReference type="NCBI Taxonomy" id="59277"/>
    <lineage>
        <taxon>Archaea</taxon>
        <taxon>Methanobacteriati</taxon>
        <taxon>Methanobacteriota</taxon>
        <taxon>Methanomada group</taxon>
        <taxon>Methanobacteria</taxon>
        <taxon>Methanobacteriales</taxon>
        <taxon>Methanobacteriaceae</taxon>
        <taxon>Methanobacterium</taxon>
    </lineage>
</organism>
<evidence type="ECO:0000313" key="2">
    <source>
        <dbReference type="EMBL" id="AUB60418.1"/>
    </source>
</evidence>
<gene>
    <name evidence="1" type="ORF">BK007_06680</name>
    <name evidence="2" type="ORF">BK009_06815</name>
</gene>
<accession>A0A2H4VC96</accession>
<dbReference type="EMBL" id="CP017768">
    <property type="protein sequence ID" value="AUB60418.1"/>
    <property type="molecule type" value="Genomic_DNA"/>
</dbReference>
<dbReference type="Proteomes" id="UP000232806">
    <property type="component" value="Chromosome"/>
</dbReference>
<sequence>MTLKKSVFHIIFISAFSHEIINYQKLYINLRPSREDDIKPFEKKNVSHGTSLVKKKYGNKINNRGVIPPVIFEN</sequence>
<keyword evidence="3" id="KW-1185">Reference proteome</keyword>
<proteinExistence type="predicted"/>
<evidence type="ECO:0000313" key="3">
    <source>
        <dbReference type="Proteomes" id="UP000232631"/>
    </source>
</evidence>
<reference evidence="3 4" key="1">
    <citation type="submission" date="2016-10" db="EMBL/GenBank/DDBJ databases">
        <title>Comparative genomics between deep and shallow subseafloor isolates.</title>
        <authorList>
            <person name="Ishii S."/>
            <person name="Miller J.R."/>
            <person name="Sutton G."/>
            <person name="Suzuki S."/>
            <person name="Methe B."/>
            <person name="Inagaki F."/>
            <person name="Imachi H."/>
        </authorList>
    </citation>
    <scope>NUCLEOTIDE SEQUENCE [LARGE SCALE GENOMIC DNA]</scope>
    <source>
        <strain evidence="2 3">A8p</strain>
        <strain evidence="1 4">MO-MB1</strain>
    </source>
</reference>
<protein>
    <submittedName>
        <fullName evidence="2">Uncharacterized protein</fullName>
    </submittedName>
</protein>
<evidence type="ECO:0000313" key="4">
    <source>
        <dbReference type="Proteomes" id="UP000232806"/>
    </source>
</evidence>
<name>A0A2H4VQP1_9EURY</name>
<dbReference type="EMBL" id="CP017766">
    <property type="protein sequence ID" value="AUB55718.1"/>
    <property type="molecule type" value="Genomic_DNA"/>
</dbReference>
<evidence type="ECO:0000313" key="1">
    <source>
        <dbReference type="EMBL" id="AUB55718.1"/>
    </source>
</evidence>
<dbReference type="AlphaFoldDB" id="A0A2H4VQP1"/>
<dbReference type="KEGG" id="msub:BK009_06815"/>